<protein>
    <submittedName>
        <fullName evidence="1">Uncharacterized protein</fullName>
    </submittedName>
</protein>
<evidence type="ECO:0000313" key="1">
    <source>
        <dbReference type="EMBL" id="AWB83913.1"/>
    </source>
</evidence>
<proteinExistence type="predicted"/>
<dbReference type="Gene3D" id="3.40.50.1110">
    <property type="entry name" value="SGNH hydrolase"/>
    <property type="match status" value="1"/>
</dbReference>
<sequence>MTPDTTLVTLQFGGNPHVIWPVAPACVPAALGAPAQLCEAAVAGVDTAATTAQLRAIVADVKARAPQAKVLLVGYLLLAPRGGVACPALGLGDGRAAAAEGAEFVAPPDDGQSACAPVATRRVSALGTVTGDEAVVQEGVGCRAKCKSGLLRQHREGLRCVARLLLVLRGPDEISERVTLAACALQTWARTARVLT</sequence>
<gene>
    <name evidence="1" type="ORF">C3E79_04985</name>
</gene>
<keyword evidence="2" id="KW-1185">Reference proteome</keyword>
<dbReference type="Proteomes" id="UP000244754">
    <property type="component" value="Chromosome"/>
</dbReference>
<evidence type="ECO:0000313" key="2">
    <source>
        <dbReference type="Proteomes" id="UP000244754"/>
    </source>
</evidence>
<reference evidence="2" key="1">
    <citation type="submission" date="2018-01" db="EMBL/GenBank/DDBJ databases">
        <authorList>
            <person name="Li J."/>
        </authorList>
    </citation>
    <scope>NUCLEOTIDE SEQUENCE [LARGE SCALE GENOMIC DNA]</scope>
    <source>
        <strain evidence="2">2184</strain>
    </source>
</reference>
<accession>A0A2S0WDQ7</accession>
<dbReference type="InterPro" id="IPR036514">
    <property type="entry name" value="SGNH_hydro_sf"/>
</dbReference>
<organism evidence="1 2">
    <name type="scientific">Corynebacterium liangguodongii</name>
    <dbReference type="NCBI Taxonomy" id="2079535"/>
    <lineage>
        <taxon>Bacteria</taxon>
        <taxon>Bacillati</taxon>
        <taxon>Actinomycetota</taxon>
        <taxon>Actinomycetes</taxon>
        <taxon>Mycobacteriales</taxon>
        <taxon>Corynebacteriaceae</taxon>
        <taxon>Corynebacterium</taxon>
    </lineage>
</organism>
<dbReference type="SUPFAM" id="SSF52266">
    <property type="entry name" value="SGNH hydrolase"/>
    <property type="match status" value="1"/>
</dbReference>
<name>A0A2S0WDQ7_9CORY</name>
<dbReference type="AlphaFoldDB" id="A0A2S0WDQ7"/>
<dbReference type="KEGG" id="clia:C3E79_04985"/>
<dbReference type="EMBL" id="CP026948">
    <property type="protein sequence ID" value="AWB83913.1"/>
    <property type="molecule type" value="Genomic_DNA"/>
</dbReference>